<evidence type="ECO:0000313" key="2">
    <source>
        <dbReference type="Proteomes" id="UP000615455"/>
    </source>
</evidence>
<keyword evidence="2" id="KW-1185">Reference proteome</keyword>
<organism evidence="1 2">
    <name type="scientific">Paenibacillus marchantiophytorum</name>
    <dbReference type="NCBI Taxonomy" id="1619310"/>
    <lineage>
        <taxon>Bacteria</taxon>
        <taxon>Bacillati</taxon>
        <taxon>Bacillota</taxon>
        <taxon>Bacilli</taxon>
        <taxon>Bacillales</taxon>
        <taxon>Paenibacillaceae</taxon>
        <taxon>Paenibacillus</taxon>
    </lineage>
</organism>
<gene>
    <name evidence="1" type="ORF">GCM10008018_43760</name>
</gene>
<reference evidence="2" key="1">
    <citation type="journal article" date="2019" name="Int. J. Syst. Evol. Microbiol.">
        <title>The Global Catalogue of Microorganisms (GCM) 10K type strain sequencing project: providing services to taxonomists for standard genome sequencing and annotation.</title>
        <authorList>
            <consortium name="The Broad Institute Genomics Platform"/>
            <consortium name="The Broad Institute Genome Sequencing Center for Infectious Disease"/>
            <person name="Wu L."/>
            <person name="Ma J."/>
        </authorList>
    </citation>
    <scope>NUCLEOTIDE SEQUENCE [LARGE SCALE GENOMIC DNA]</scope>
    <source>
        <strain evidence="2">CGMCC 1.15043</strain>
    </source>
</reference>
<dbReference type="EMBL" id="BMHE01000025">
    <property type="protein sequence ID" value="GFZ92565.1"/>
    <property type="molecule type" value="Genomic_DNA"/>
</dbReference>
<proteinExistence type="predicted"/>
<comment type="caution">
    <text evidence="1">The sequence shown here is derived from an EMBL/GenBank/DDBJ whole genome shotgun (WGS) entry which is preliminary data.</text>
</comment>
<dbReference type="Gene3D" id="3.30.200.180">
    <property type="match status" value="1"/>
</dbReference>
<accession>A0ABQ1EZH9</accession>
<sequence>MKKWVFGIAIILLPQLNELKESEPWHFRYVGLPHSAIMQEHMGYAFNG</sequence>
<evidence type="ECO:0000313" key="1">
    <source>
        <dbReference type="EMBL" id="GFZ92565.1"/>
    </source>
</evidence>
<dbReference type="Proteomes" id="UP000615455">
    <property type="component" value="Unassembled WGS sequence"/>
</dbReference>
<protein>
    <submittedName>
        <fullName evidence="1">Uncharacterized protein</fullName>
    </submittedName>
</protein>
<name>A0ABQ1EZH9_9BACL</name>
<dbReference type="RefSeq" id="WP_189014984.1">
    <property type="nucleotide sequence ID" value="NZ_BMHE01000025.1"/>
</dbReference>